<name>A0A379C6B7_9FIRM</name>
<dbReference type="CDD" id="cd16015">
    <property type="entry name" value="LTA_synthase"/>
    <property type="match status" value="1"/>
</dbReference>
<feature type="transmembrane region" description="Helical" evidence="11">
    <location>
        <begin position="36"/>
        <end position="55"/>
    </location>
</feature>
<dbReference type="InterPro" id="IPR000917">
    <property type="entry name" value="Sulfatase_N"/>
</dbReference>
<dbReference type="PANTHER" id="PTHR47371:SF3">
    <property type="entry name" value="PHOSPHOGLYCEROL TRANSFERASE I"/>
    <property type="match status" value="1"/>
</dbReference>
<feature type="transmembrane region" description="Helical" evidence="11">
    <location>
        <begin position="67"/>
        <end position="92"/>
    </location>
</feature>
<evidence type="ECO:0000259" key="12">
    <source>
        <dbReference type="Pfam" id="PF00884"/>
    </source>
</evidence>
<keyword evidence="9" id="KW-0479">Metal-binding</keyword>
<feature type="transmembrane region" description="Helical" evidence="11">
    <location>
        <begin position="12"/>
        <end position="30"/>
    </location>
</feature>
<dbReference type="STRING" id="1122949.GCA_000378725_01367"/>
<evidence type="ECO:0000256" key="3">
    <source>
        <dbReference type="ARBA" id="ARBA00009983"/>
    </source>
</evidence>
<dbReference type="PANTHER" id="PTHR47371">
    <property type="entry name" value="LIPOTEICHOIC ACID SYNTHASE"/>
    <property type="match status" value="1"/>
</dbReference>
<evidence type="ECO:0000256" key="8">
    <source>
        <dbReference type="PIRSR" id="PIRSR005091-1"/>
    </source>
</evidence>
<sequence>MKKQYCSFSFFLYFLLYIILNSIFYIGTLVNTSTKISFFPIFLTIIFTSIIDLSILNLFPYKIYKSFIILAQTLLKICLSIYFKEFGSFYILERVGLAKEARSIVPVIINDLNIFMGLMIILAIIIIITISFSKNKNFFSIKNFSICVLSLIIILFTPLFFIKGVFGTEIYATNILGPINKKMEKKEFKKIAKNIDIKSYYKNRQIKSNEFTGLARGKNIIFIQCESLQNTFLNKTYNGEEITPFLNRLTKAKGTIYFNDYFELLGFGNTSDAEFVSMSSVYPTLLGQAYSVYFGKKSYALPKIAKEHGYETVAMHANTGKFYDRQKVYPNFNFTHIYLGENYEQKDKIIMGLSDKSFFNQSIGPLSDIDKTGKNFFALMVTLTTHTPFNLPKELRQIKKEAGDKTEYVYNYVNCARYTDNAIEEFFQKLDDNGILDKTMVVIYGDHHAMTMNNKESVASLERWLERKVDYDTMMNIPLIIHIPNYKENLIRDNIGSQLDLYPTVLNLMGWDMSKIPTFGIDLLGNSEDVNNNAVFPQTYLLKGSFITHDKLFEYSRDGVFENSRLIDRKTRKILPTKDAKKMSTKATVTLDYSTELMEKDALNELLNNK</sequence>
<evidence type="ECO:0000313" key="14">
    <source>
        <dbReference type="Proteomes" id="UP000255517"/>
    </source>
</evidence>
<evidence type="ECO:0000256" key="2">
    <source>
        <dbReference type="ARBA" id="ARBA00004936"/>
    </source>
</evidence>
<dbReference type="OrthoDB" id="5901192at2"/>
<comment type="subcellular location">
    <subcellularLocation>
        <location evidence="1">Cell membrane</location>
        <topology evidence="1">Multi-pass membrane protein</topology>
    </subcellularLocation>
</comment>
<dbReference type="Gene3D" id="3.30.1120.170">
    <property type="match status" value="1"/>
</dbReference>
<dbReference type="InterPro" id="IPR012160">
    <property type="entry name" value="LtaS-like"/>
</dbReference>
<dbReference type="Pfam" id="PF00884">
    <property type="entry name" value="Sulfatase"/>
    <property type="match status" value="1"/>
</dbReference>
<accession>A0A379C6B7</accession>
<protein>
    <submittedName>
        <fullName evidence="13">Lipoteichoic acid synthase</fullName>
    </submittedName>
</protein>
<keyword evidence="4" id="KW-1003">Cell membrane</keyword>
<dbReference type="AlphaFoldDB" id="A0A379C6B7"/>
<proteinExistence type="inferred from homology"/>
<dbReference type="Proteomes" id="UP000255517">
    <property type="component" value="Unassembled WGS sequence"/>
</dbReference>
<evidence type="ECO:0000256" key="9">
    <source>
        <dbReference type="PIRSR" id="PIRSR005091-2"/>
    </source>
</evidence>
<evidence type="ECO:0000256" key="7">
    <source>
        <dbReference type="ARBA" id="ARBA00023136"/>
    </source>
</evidence>
<feature type="active site" evidence="8">
    <location>
        <position position="270"/>
    </location>
</feature>
<dbReference type="Gene3D" id="3.40.720.10">
    <property type="entry name" value="Alkaline Phosphatase, subunit A"/>
    <property type="match status" value="1"/>
</dbReference>
<dbReference type="RefSeq" id="WP_009345790.1">
    <property type="nucleotide sequence ID" value="NZ_CP165621.1"/>
</dbReference>
<evidence type="ECO:0000256" key="11">
    <source>
        <dbReference type="SAM" id="Phobius"/>
    </source>
</evidence>
<feature type="transmembrane region" description="Helical" evidence="11">
    <location>
        <begin position="112"/>
        <end position="132"/>
    </location>
</feature>
<keyword evidence="5 11" id="KW-0812">Transmembrane</keyword>
<feature type="binding site" evidence="10">
    <location>
        <position position="226"/>
    </location>
    <ligand>
        <name>Mn(2+)</name>
        <dbReference type="ChEBI" id="CHEBI:29035"/>
    </ligand>
</feature>
<feature type="transmembrane region" description="Helical" evidence="11">
    <location>
        <begin position="144"/>
        <end position="166"/>
    </location>
</feature>
<dbReference type="InterPro" id="IPR017850">
    <property type="entry name" value="Alkaline_phosphatase_core_sf"/>
</dbReference>
<comment type="similarity">
    <text evidence="3">Belongs to the LTA synthase family.</text>
</comment>
<feature type="binding site" evidence="10">
    <location>
        <position position="447"/>
    </location>
    <ligand>
        <name>Mn(2+)</name>
        <dbReference type="ChEBI" id="CHEBI:29035"/>
    </ligand>
</feature>
<feature type="binding site" evidence="10">
    <location>
        <position position="446"/>
    </location>
    <ligand>
        <name>Mn(2+)</name>
        <dbReference type="ChEBI" id="CHEBI:29035"/>
    </ligand>
</feature>
<feature type="domain" description="Sulfatase N-terminal" evidence="12">
    <location>
        <begin position="218"/>
        <end position="510"/>
    </location>
</feature>
<dbReference type="PIRSF" id="PIRSF005091">
    <property type="entry name" value="Mmb_sulf_HI1246"/>
    <property type="match status" value="1"/>
</dbReference>
<feature type="binding site" evidence="10">
    <location>
        <position position="270"/>
    </location>
    <ligand>
        <name>Mn(2+)</name>
        <dbReference type="ChEBI" id="CHEBI:29035"/>
    </ligand>
</feature>
<feature type="binding site" evidence="9">
    <location>
        <position position="386"/>
    </location>
    <ligand>
        <name>substrate</name>
    </ligand>
</feature>
<dbReference type="SUPFAM" id="SSF53649">
    <property type="entry name" value="Alkaline phosphatase-like"/>
    <property type="match status" value="1"/>
</dbReference>
<keyword evidence="7 11" id="KW-0472">Membrane</keyword>
<dbReference type="GO" id="GO:0005886">
    <property type="term" value="C:plasma membrane"/>
    <property type="evidence" value="ECO:0007669"/>
    <property type="project" value="UniProtKB-SubCell"/>
</dbReference>
<reference evidence="13 14" key="1">
    <citation type="submission" date="2018-06" db="EMBL/GenBank/DDBJ databases">
        <authorList>
            <consortium name="Pathogen Informatics"/>
            <person name="Doyle S."/>
        </authorList>
    </citation>
    <scope>NUCLEOTIDE SEQUENCE [LARGE SCALE GENOMIC DNA]</scope>
    <source>
        <strain evidence="13 14">NCTC13149</strain>
    </source>
</reference>
<dbReference type="EMBL" id="UGSZ01000001">
    <property type="protein sequence ID" value="SUB57784.1"/>
    <property type="molecule type" value="Genomic_DNA"/>
</dbReference>
<dbReference type="GO" id="GO:0046872">
    <property type="term" value="F:metal ion binding"/>
    <property type="evidence" value="ECO:0007669"/>
    <property type="project" value="UniProtKB-KW"/>
</dbReference>
<evidence type="ECO:0000256" key="10">
    <source>
        <dbReference type="PIRSR" id="PIRSR005091-3"/>
    </source>
</evidence>
<dbReference type="InterPro" id="IPR050448">
    <property type="entry name" value="OpgB/LTA_synthase_biosynth"/>
</dbReference>
<gene>
    <name evidence="13" type="primary">ltaS</name>
    <name evidence="13" type="ORF">NCTC13149_01641</name>
</gene>
<keyword evidence="9" id="KW-0464">Manganese</keyword>
<evidence type="ECO:0000256" key="1">
    <source>
        <dbReference type="ARBA" id="ARBA00004651"/>
    </source>
</evidence>
<evidence type="ECO:0000313" key="13">
    <source>
        <dbReference type="EMBL" id="SUB57784.1"/>
    </source>
</evidence>
<organism evidence="13 14">
    <name type="scientific">Peptoniphilus lacrimalis</name>
    <dbReference type="NCBI Taxonomy" id="33031"/>
    <lineage>
        <taxon>Bacteria</taxon>
        <taxon>Bacillati</taxon>
        <taxon>Bacillota</taxon>
        <taxon>Tissierellia</taxon>
        <taxon>Tissierellales</taxon>
        <taxon>Peptoniphilaceae</taxon>
        <taxon>Peptoniphilus</taxon>
    </lineage>
</organism>
<evidence type="ECO:0000256" key="5">
    <source>
        <dbReference type="ARBA" id="ARBA00022692"/>
    </source>
</evidence>
<keyword evidence="6 11" id="KW-1133">Transmembrane helix</keyword>
<comment type="pathway">
    <text evidence="2">Cell wall biogenesis; lipoteichoic acid biosynthesis.</text>
</comment>
<evidence type="ECO:0000256" key="4">
    <source>
        <dbReference type="ARBA" id="ARBA00022475"/>
    </source>
</evidence>
<evidence type="ECO:0000256" key="6">
    <source>
        <dbReference type="ARBA" id="ARBA00022989"/>
    </source>
</evidence>